<dbReference type="SUPFAM" id="SSF48239">
    <property type="entry name" value="Terpenoid cyclases/Protein prenyltransferases"/>
    <property type="match status" value="2"/>
</dbReference>
<dbReference type="OrthoDB" id="3171015at2"/>
<dbReference type="Gene3D" id="1.50.10.20">
    <property type="match status" value="2"/>
</dbReference>
<dbReference type="Proteomes" id="UP000192731">
    <property type="component" value="Unassembled WGS sequence"/>
</dbReference>
<feature type="chain" id="PRO_5012641943" evidence="3">
    <location>
        <begin position="31"/>
        <end position="1194"/>
    </location>
</feature>
<feature type="compositionally biased region" description="Polar residues" evidence="2">
    <location>
        <begin position="329"/>
        <end position="339"/>
    </location>
</feature>
<sequence>MHYKNNFKNSIAILLMITILLSFLPVGAFADTADITTKTPQQLAQETTAEIVKYYASKSSLTSWDGFSWDQLGGLKGAGEDLQSEKWKKKLPLWKSEDLTDKSQETDYAAKILGSLAKGENPKNLWNGRNVVSELQNKQNKEGSFGLSNSHVWAMIALDAASGEYDVDKALNHLIAQQKADGGFNFFGQDGDADSTGMVLIALSNHQENKNVQTAIAKSLEFLKKDQLSSAGFRSWGTESSNTIATVISGLVAVGENIFTDKWQKNNKTMLDALFAFQLDDKTFMYTFPSKGEPKKSDSFATSQSFIALGDISNGDSVWKRLDKVNHSPGDTTPNNPSEKPNDDKDNPLGDRVNVHLRIEGIKSNILDKDINAQPTKGKVTALDVIKKALDAEKISYKIPTNQYGAYIQNIQGESAGKFGGYDGWMYLVSGKPSNVGIGEQVINEGDEIIVYYGMFAPDTLVPIVDISPSSPQKGDNLEITVSSNYFDWNSNKDVNVKVTGATVTFNNQEYTTDDSGTVTIQAKDMNYGEKYFLKVSKDVQDSYPRIVRTGEIPVVYTNKTDSTGGNDNTDPNVKKVSLYVKGDKGVILTTKQVELRKNDTPFSILERELPGQVQFSGSGSSIYVRGINGLFEFDKGPESGWMFAVNGDFIQGSASNYELENGDSVEWLYTLNMGKDVGDKNTSGSPGTIVDPVKPGEVVKPSAEVQKAVSDKVKFTTKSILAQDNISDWSLFALVRNNEKIPEKYIDSLKDTLKNNKGEFRKITDLERTVLLARSLGLNPLNIEGINLIEKVYNHSNLEKQGVNGVIFALIALDSGNYDIPAGSKWTRDNLTTTILTYQHSDGSFSLAKNGESDLDITAMAVQALANYKNQETAQKAIDKALNYLATNTKSENCENVAQIIIALTSLGITPEDSRFIKDDKTLLTRLLSFAREDGSFSHVKGGARDEIATEQALTALVAYERYLKGQNKVYFLSNDKLEPKPEKPEVPSGGYSDEAEISNWAFNSVLKAKEYQLMNGTDLVKNTFEGKRNITRAEFVSLLLNLLDKKENQKVISTQNNINKQNNTIKQNNTFNKVYKDVKPGDWHYTAVMTAREKGLVVGVSPDEFASQKPISREEMAAILVRALKLDTSFDNDNTEASIIKDNLQISDWAKDSVLTVFKEKIIVGDNGYFSPKKPTTREMAAAIAVRLYEKK</sequence>
<organism evidence="5 6">
    <name type="scientific">Desulfonispora thiosulfatigenes DSM 11270</name>
    <dbReference type="NCBI Taxonomy" id="656914"/>
    <lineage>
        <taxon>Bacteria</taxon>
        <taxon>Bacillati</taxon>
        <taxon>Bacillota</taxon>
        <taxon>Clostridia</taxon>
        <taxon>Eubacteriales</taxon>
        <taxon>Peptococcaceae</taxon>
        <taxon>Desulfonispora</taxon>
    </lineage>
</organism>
<dbReference type="PANTHER" id="PTHR43308:SF5">
    <property type="entry name" value="S-LAYER PROTEIN _ PEPTIDOGLYCAN ENDO-BETA-N-ACETYLGLUCOSAMINIDASE"/>
    <property type="match status" value="1"/>
</dbReference>
<evidence type="ECO:0000256" key="1">
    <source>
        <dbReference type="ARBA" id="ARBA00022737"/>
    </source>
</evidence>
<name>A0A1W1UP90_DESTI</name>
<evidence type="ECO:0000259" key="4">
    <source>
        <dbReference type="PROSITE" id="PS51272"/>
    </source>
</evidence>
<dbReference type="Pfam" id="PF14478">
    <property type="entry name" value="DUF4430"/>
    <property type="match status" value="2"/>
</dbReference>
<dbReference type="STRING" id="656914.SAMN00017405_0985"/>
<dbReference type="InterPro" id="IPR001119">
    <property type="entry name" value="SLH_dom"/>
</dbReference>
<dbReference type="EMBL" id="FWWT01000008">
    <property type="protein sequence ID" value="SMB82945.1"/>
    <property type="molecule type" value="Genomic_DNA"/>
</dbReference>
<evidence type="ECO:0000313" key="5">
    <source>
        <dbReference type="EMBL" id="SMB82945.1"/>
    </source>
</evidence>
<protein>
    <submittedName>
        <fullName evidence="5">S-layer homology domain-containing protein</fullName>
    </submittedName>
</protein>
<feature type="compositionally biased region" description="Basic and acidic residues" evidence="2">
    <location>
        <begin position="340"/>
        <end position="351"/>
    </location>
</feature>
<dbReference type="InterPro" id="IPR008930">
    <property type="entry name" value="Terpenoid_cyclase/PrenylTrfase"/>
</dbReference>
<gene>
    <name evidence="5" type="ORF">SAMN00017405_0985</name>
</gene>
<dbReference type="PROSITE" id="PS51272">
    <property type="entry name" value="SLH"/>
    <property type="match status" value="3"/>
</dbReference>
<dbReference type="Pfam" id="PF00432">
    <property type="entry name" value="Prenyltrans"/>
    <property type="match status" value="2"/>
</dbReference>
<keyword evidence="3" id="KW-0732">Signal</keyword>
<dbReference type="GO" id="GO:0003824">
    <property type="term" value="F:catalytic activity"/>
    <property type="evidence" value="ECO:0007669"/>
    <property type="project" value="InterPro"/>
</dbReference>
<dbReference type="InterPro" id="IPR027954">
    <property type="entry name" value="Transcobalamin-like_C"/>
</dbReference>
<keyword evidence="6" id="KW-1185">Reference proteome</keyword>
<dbReference type="RefSeq" id="WP_084052231.1">
    <property type="nucleotide sequence ID" value="NZ_FWWT01000008.1"/>
</dbReference>
<dbReference type="InterPro" id="IPR001330">
    <property type="entry name" value="Prenyltrans"/>
</dbReference>
<feature type="domain" description="SLH" evidence="4">
    <location>
        <begin position="990"/>
        <end position="1055"/>
    </location>
</feature>
<evidence type="ECO:0000256" key="3">
    <source>
        <dbReference type="SAM" id="SignalP"/>
    </source>
</evidence>
<feature type="region of interest" description="Disordered" evidence="2">
    <location>
        <begin position="322"/>
        <end position="351"/>
    </location>
</feature>
<accession>A0A1W1UP90</accession>
<reference evidence="5 6" key="1">
    <citation type="submission" date="2017-04" db="EMBL/GenBank/DDBJ databases">
        <authorList>
            <person name="Afonso C.L."/>
            <person name="Miller P.J."/>
            <person name="Scott M.A."/>
            <person name="Spackman E."/>
            <person name="Goraichik I."/>
            <person name="Dimitrov K.M."/>
            <person name="Suarez D.L."/>
            <person name="Swayne D.E."/>
        </authorList>
    </citation>
    <scope>NUCLEOTIDE SEQUENCE [LARGE SCALE GENOMIC DNA]</scope>
    <source>
        <strain evidence="5 6">DSM 11270</strain>
    </source>
</reference>
<dbReference type="Gene3D" id="2.170.130.30">
    <property type="match status" value="2"/>
</dbReference>
<evidence type="ECO:0000313" key="6">
    <source>
        <dbReference type="Proteomes" id="UP000192731"/>
    </source>
</evidence>
<dbReference type="PANTHER" id="PTHR43308">
    <property type="entry name" value="OUTER MEMBRANE PROTEIN ALPHA-RELATED"/>
    <property type="match status" value="1"/>
</dbReference>
<dbReference type="InterPro" id="IPR051465">
    <property type="entry name" value="Cell_Envelope_Struct_Comp"/>
</dbReference>
<feature type="domain" description="SLH" evidence="4">
    <location>
        <begin position="1073"/>
        <end position="1136"/>
    </location>
</feature>
<evidence type="ECO:0000256" key="2">
    <source>
        <dbReference type="SAM" id="MobiDB-lite"/>
    </source>
</evidence>
<dbReference type="Pfam" id="PF00395">
    <property type="entry name" value="SLH"/>
    <property type="match status" value="3"/>
</dbReference>
<dbReference type="AlphaFoldDB" id="A0A1W1UP90"/>
<feature type="signal peptide" evidence="3">
    <location>
        <begin position="1"/>
        <end position="30"/>
    </location>
</feature>
<proteinExistence type="predicted"/>
<feature type="domain" description="SLH" evidence="4">
    <location>
        <begin position="1139"/>
        <end position="1194"/>
    </location>
</feature>
<dbReference type="CDD" id="cd00688">
    <property type="entry name" value="ISOPREN_C2_like"/>
    <property type="match status" value="2"/>
</dbReference>
<keyword evidence="1" id="KW-0677">Repeat</keyword>